<name>A0A919L0A8_9ACTN</name>
<reference evidence="2" key="2">
    <citation type="submission" date="2020-09" db="EMBL/GenBank/DDBJ databases">
        <authorList>
            <person name="Sun Q."/>
            <person name="Ohkuma M."/>
        </authorList>
    </citation>
    <scope>NUCLEOTIDE SEQUENCE</scope>
    <source>
        <strain evidence="2">JCM 4646</strain>
    </source>
</reference>
<feature type="region of interest" description="Disordered" evidence="1">
    <location>
        <begin position="139"/>
        <end position="166"/>
    </location>
</feature>
<dbReference type="AlphaFoldDB" id="A0A919L0A8"/>
<dbReference type="RefSeq" id="WP_190213387.1">
    <property type="nucleotide sequence ID" value="NZ_BNBO01000035.1"/>
</dbReference>
<comment type="caution">
    <text evidence="2">The sequence shown here is derived from an EMBL/GenBank/DDBJ whole genome shotgun (WGS) entry which is preliminary data.</text>
</comment>
<dbReference type="Pfam" id="PF17230">
    <property type="entry name" value="DUF5304"/>
    <property type="match status" value="1"/>
</dbReference>
<evidence type="ECO:0000256" key="1">
    <source>
        <dbReference type="SAM" id="MobiDB-lite"/>
    </source>
</evidence>
<evidence type="ECO:0000313" key="3">
    <source>
        <dbReference type="Proteomes" id="UP000617734"/>
    </source>
</evidence>
<feature type="compositionally biased region" description="Basic and acidic residues" evidence="1">
    <location>
        <begin position="38"/>
        <end position="50"/>
    </location>
</feature>
<reference evidence="2" key="1">
    <citation type="journal article" date="2014" name="Int. J. Syst. Evol. Microbiol.">
        <title>Complete genome sequence of Corynebacterium casei LMG S-19264T (=DSM 44701T), isolated from a smear-ripened cheese.</title>
        <authorList>
            <consortium name="US DOE Joint Genome Institute (JGI-PGF)"/>
            <person name="Walter F."/>
            <person name="Albersmeier A."/>
            <person name="Kalinowski J."/>
            <person name="Ruckert C."/>
        </authorList>
    </citation>
    <scope>NUCLEOTIDE SEQUENCE</scope>
    <source>
        <strain evidence="2">JCM 4646</strain>
    </source>
</reference>
<feature type="compositionally biased region" description="Basic and acidic residues" evidence="1">
    <location>
        <begin position="1"/>
        <end position="13"/>
    </location>
</feature>
<organism evidence="2 3">
    <name type="scientific">Kitasatospora indigofera</name>
    <dbReference type="NCBI Taxonomy" id="67307"/>
    <lineage>
        <taxon>Bacteria</taxon>
        <taxon>Bacillati</taxon>
        <taxon>Actinomycetota</taxon>
        <taxon>Actinomycetes</taxon>
        <taxon>Kitasatosporales</taxon>
        <taxon>Streptomycetaceae</taxon>
        <taxon>Kitasatospora</taxon>
    </lineage>
</organism>
<protein>
    <recommendedName>
        <fullName evidence="4">DUF5304 domain-containing protein</fullName>
    </recommendedName>
</protein>
<feature type="region of interest" description="Disordered" evidence="1">
    <location>
        <begin position="1"/>
        <end position="54"/>
    </location>
</feature>
<accession>A0A919L0A8</accession>
<dbReference type="GeneID" id="95355622"/>
<evidence type="ECO:0008006" key="4">
    <source>
        <dbReference type="Google" id="ProtNLM"/>
    </source>
</evidence>
<sequence>MTTADDRTARPADESAGATSPGGGRPGDSDGTEAGPGRGERQDAGKEHPFGPELGLLVEEVRRLAKAVGEKAEEAGLPQFAAAALGSLGSLAPGGAAGSLGTLSELPGVLRAKHPEVYGHLSAAGGELLAAYRAAVSGHERRWTAGGSTESEHIDLDTPDGPSDKE</sequence>
<evidence type="ECO:0000313" key="2">
    <source>
        <dbReference type="EMBL" id="GHH77981.1"/>
    </source>
</evidence>
<feature type="compositionally biased region" description="Basic and acidic residues" evidence="1">
    <location>
        <begin position="150"/>
        <end position="166"/>
    </location>
</feature>
<gene>
    <name evidence="2" type="ORF">GCM10018781_52550</name>
</gene>
<dbReference type="EMBL" id="BNBO01000035">
    <property type="protein sequence ID" value="GHH77981.1"/>
    <property type="molecule type" value="Genomic_DNA"/>
</dbReference>
<dbReference type="Proteomes" id="UP000617734">
    <property type="component" value="Unassembled WGS sequence"/>
</dbReference>
<keyword evidence="3" id="KW-1185">Reference proteome</keyword>
<dbReference type="InterPro" id="IPR035183">
    <property type="entry name" value="DUF5304"/>
</dbReference>
<proteinExistence type="predicted"/>